<dbReference type="PANTHER" id="PTHR46663">
    <property type="entry name" value="DIGUANYLATE CYCLASE DGCT-RELATED"/>
    <property type="match status" value="1"/>
</dbReference>
<dbReference type="Pfam" id="PF13185">
    <property type="entry name" value="GAF_2"/>
    <property type="match status" value="1"/>
</dbReference>
<dbReference type="Gene3D" id="3.30.70.270">
    <property type="match status" value="1"/>
</dbReference>
<dbReference type="EMBL" id="VDUY01000004">
    <property type="protein sequence ID" value="TXL65557.1"/>
    <property type="molecule type" value="Genomic_DNA"/>
</dbReference>
<comment type="caution">
    <text evidence="4">The sequence shown here is derived from an EMBL/GenBank/DDBJ whole genome shotgun (WGS) entry which is preliminary data.</text>
</comment>
<organism evidence="4 5">
    <name type="scientific">Zeimonas arvi</name>
    <dbReference type="NCBI Taxonomy" id="2498847"/>
    <lineage>
        <taxon>Bacteria</taxon>
        <taxon>Pseudomonadati</taxon>
        <taxon>Pseudomonadota</taxon>
        <taxon>Betaproteobacteria</taxon>
        <taxon>Burkholderiales</taxon>
        <taxon>Burkholderiaceae</taxon>
        <taxon>Zeimonas</taxon>
    </lineage>
</organism>
<dbReference type="Pfam" id="PF00990">
    <property type="entry name" value="GGDEF"/>
    <property type="match status" value="1"/>
</dbReference>
<dbReference type="NCBIfam" id="TIGR00229">
    <property type="entry name" value="sensory_box"/>
    <property type="match status" value="1"/>
</dbReference>
<dbReference type="PROSITE" id="PS50887">
    <property type="entry name" value="GGDEF"/>
    <property type="match status" value="1"/>
</dbReference>
<dbReference type="RefSeq" id="WP_147704753.1">
    <property type="nucleotide sequence ID" value="NZ_VDUY01000004.1"/>
</dbReference>
<feature type="domain" description="PAS" evidence="1">
    <location>
        <begin position="5"/>
        <end position="75"/>
    </location>
</feature>
<proteinExistence type="predicted"/>
<dbReference type="PROSITE" id="PS50112">
    <property type="entry name" value="PAS"/>
    <property type="match status" value="1"/>
</dbReference>
<dbReference type="Pfam" id="PF13426">
    <property type="entry name" value="PAS_9"/>
    <property type="match status" value="1"/>
</dbReference>
<dbReference type="InterPro" id="IPR029016">
    <property type="entry name" value="GAF-like_dom_sf"/>
</dbReference>
<keyword evidence="5" id="KW-1185">Reference proteome</keyword>
<dbReference type="NCBIfam" id="TIGR00254">
    <property type="entry name" value="GGDEF"/>
    <property type="match status" value="1"/>
</dbReference>
<dbReference type="InterPro" id="IPR029787">
    <property type="entry name" value="Nucleotide_cyclase"/>
</dbReference>
<accession>A0A5C8NWC1</accession>
<dbReference type="CDD" id="cd01949">
    <property type="entry name" value="GGDEF"/>
    <property type="match status" value="1"/>
</dbReference>
<dbReference type="InterPro" id="IPR000160">
    <property type="entry name" value="GGDEF_dom"/>
</dbReference>
<evidence type="ECO:0000259" key="2">
    <source>
        <dbReference type="PROSITE" id="PS50113"/>
    </source>
</evidence>
<dbReference type="InterPro" id="IPR000700">
    <property type="entry name" value="PAS-assoc_C"/>
</dbReference>
<evidence type="ECO:0000259" key="3">
    <source>
        <dbReference type="PROSITE" id="PS50887"/>
    </source>
</evidence>
<reference evidence="4 5" key="1">
    <citation type="submission" date="2019-06" db="EMBL/GenBank/DDBJ databases">
        <title>Quisquiliibacterium sp. nov., isolated from a maize field.</title>
        <authorList>
            <person name="Lin S.-Y."/>
            <person name="Tsai C.-F."/>
            <person name="Young C.-C."/>
        </authorList>
    </citation>
    <scope>NUCLEOTIDE SEQUENCE [LARGE SCALE GENOMIC DNA]</scope>
    <source>
        <strain evidence="4 5">CC-CFT501</strain>
    </source>
</reference>
<dbReference type="SUPFAM" id="SSF55073">
    <property type="entry name" value="Nucleotide cyclase"/>
    <property type="match status" value="1"/>
</dbReference>
<feature type="domain" description="PAC" evidence="2">
    <location>
        <begin position="78"/>
        <end position="126"/>
    </location>
</feature>
<dbReference type="SUPFAM" id="SSF55781">
    <property type="entry name" value="GAF domain-like"/>
    <property type="match status" value="1"/>
</dbReference>
<dbReference type="SUPFAM" id="SSF55785">
    <property type="entry name" value="PYP-like sensor domain (PAS domain)"/>
    <property type="match status" value="1"/>
</dbReference>
<dbReference type="Proteomes" id="UP000321548">
    <property type="component" value="Unassembled WGS sequence"/>
</dbReference>
<evidence type="ECO:0000313" key="5">
    <source>
        <dbReference type="Proteomes" id="UP000321548"/>
    </source>
</evidence>
<dbReference type="OrthoDB" id="5571399at2"/>
<feature type="domain" description="GGDEF" evidence="3">
    <location>
        <begin position="316"/>
        <end position="448"/>
    </location>
</feature>
<dbReference type="CDD" id="cd00130">
    <property type="entry name" value="PAS"/>
    <property type="match status" value="1"/>
</dbReference>
<dbReference type="InterPro" id="IPR003018">
    <property type="entry name" value="GAF"/>
</dbReference>
<gene>
    <name evidence="4" type="ORF">FHP08_12335</name>
</gene>
<evidence type="ECO:0000259" key="1">
    <source>
        <dbReference type="PROSITE" id="PS50112"/>
    </source>
</evidence>
<dbReference type="AlphaFoldDB" id="A0A5C8NWC1"/>
<evidence type="ECO:0000313" key="4">
    <source>
        <dbReference type="EMBL" id="TXL65557.1"/>
    </source>
</evidence>
<protein>
    <submittedName>
        <fullName evidence="4">Diguanylate cyclase</fullName>
    </submittedName>
</protein>
<sequence length="448" mass="49471">MNDEARKLPLSLVDLLLDAVLLVDAAGRVVYVNAACERIFGYAPDEIIGRSMIDLVAPEDRDRTLEEARIVMTGQPRIGFENRYVRKDGSLVPIMWSARWSEADQLRIGVARDITERKQAEELQAATYAVSEAAHDAVDLTSLFREIDQIIEKLVPLAGLAVATCTPGTNELTLSYERNLPELPSDMQTTFLKRYCSEAVLNGRPRTLSDDELLATRPGKAAAKADQPYLVMPLIDQKEAVGALILKSRHGAGYSQKDRELLQFVSAQIATAIKRRQLTEKLMQSARYDDLTGLPNRRLLYDRIRSALARSRGRGTRMAVLFIDIDGLKQVNDSLGHATGDKLLTTVAQRLKECLREEDTVARLGGDEFVVLVEDLGTPQHAVAIADKLRSAIGEPVDVDKTALKAAASIGTAVYPEHGVEPEQLLRHADAAMYLDKKAKAGETSWDR</sequence>
<dbReference type="SMART" id="SM00091">
    <property type="entry name" value="PAS"/>
    <property type="match status" value="1"/>
</dbReference>
<name>A0A5C8NWC1_9BURK</name>
<dbReference type="PROSITE" id="PS50113">
    <property type="entry name" value="PAC"/>
    <property type="match status" value="1"/>
</dbReference>
<dbReference type="FunFam" id="3.30.70.270:FF:000001">
    <property type="entry name" value="Diguanylate cyclase domain protein"/>
    <property type="match status" value="1"/>
</dbReference>
<dbReference type="SMART" id="SM00267">
    <property type="entry name" value="GGDEF"/>
    <property type="match status" value="1"/>
</dbReference>
<dbReference type="PANTHER" id="PTHR46663:SF3">
    <property type="entry name" value="SLL0267 PROTEIN"/>
    <property type="match status" value="1"/>
</dbReference>
<dbReference type="GO" id="GO:0003824">
    <property type="term" value="F:catalytic activity"/>
    <property type="evidence" value="ECO:0007669"/>
    <property type="project" value="UniProtKB-ARBA"/>
</dbReference>
<dbReference type="InterPro" id="IPR000014">
    <property type="entry name" value="PAS"/>
</dbReference>
<dbReference type="Gene3D" id="3.30.450.20">
    <property type="entry name" value="PAS domain"/>
    <property type="match status" value="1"/>
</dbReference>
<dbReference type="InterPro" id="IPR035965">
    <property type="entry name" value="PAS-like_dom_sf"/>
</dbReference>
<dbReference type="InterPro" id="IPR052163">
    <property type="entry name" value="DGC-Regulatory_Protein"/>
</dbReference>
<dbReference type="InterPro" id="IPR043128">
    <property type="entry name" value="Rev_trsase/Diguanyl_cyclase"/>
</dbReference>
<dbReference type="Gene3D" id="3.30.450.40">
    <property type="match status" value="1"/>
</dbReference>
<dbReference type="SMART" id="SM00065">
    <property type="entry name" value="GAF"/>
    <property type="match status" value="1"/>
</dbReference>